<reference evidence="1 2" key="1">
    <citation type="submission" date="2019-05" db="EMBL/GenBank/DDBJ databases">
        <title>Another draft genome of Portunus trituberculatus and its Hox gene families provides insights of decapod evolution.</title>
        <authorList>
            <person name="Jeong J.-H."/>
            <person name="Song I."/>
            <person name="Kim S."/>
            <person name="Choi T."/>
            <person name="Kim D."/>
            <person name="Ryu S."/>
            <person name="Kim W."/>
        </authorList>
    </citation>
    <scope>NUCLEOTIDE SEQUENCE [LARGE SCALE GENOMIC DNA]</scope>
    <source>
        <tissue evidence="1">Muscle</tissue>
    </source>
</reference>
<dbReference type="Proteomes" id="UP000324222">
    <property type="component" value="Unassembled WGS sequence"/>
</dbReference>
<proteinExistence type="predicted"/>
<accession>A0A5B7EZY6</accession>
<gene>
    <name evidence="1" type="ORF">E2C01_031389</name>
</gene>
<evidence type="ECO:0000313" key="1">
    <source>
        <dbReference type="EMBL" id="MPC37894.1"/>
    </source>
</evidence>
<sequence>MGVKLWGNTSERGMGVWRRLPDNPLIRQVHSTINVQVMTRLHHLSKRYSGELVGLLTGGNGREGKEEEEGE</sequence>
<dbReference type="EMBL" id="VSRR010003917">
    <property type="protein sequence ID" value="MPC37894.1"/>
    <property type="molecule type" value="Genomic_DNA"/>
</dbReference>
<evidence type="ECO:0000313" key="2">
    <source>
        <dbReference type="Proteomes" id="UP000324222"/>
    </source>
</evidence>
<protein>
    <submittedName>
        <fullName evidence="1">Uncharacterized protein</fullName>
    </submittedName>
</protein>
<keyword evidence="2" id="KW-1185">Reference proteome</keyword>
<name>A0A5B7EZY6_PORTR</name>
<organism evidence="1 2">
    <name type="scientific">Portunus trituberculatus</name>
    <name type="common">Swimming crab</name>
    <name type="synonym">Neptunus trituberculatus</name>
    <dbReference type="NCBI Taxonomy" id="210409"/>
    <lineage>
        <taxon>Eukaryota</taxon>
        <taxon>Metazoa</taxon>
        <taxon>Ecdysozoa</taxon>
        <taxon>Arthropoda</taxon>
        <taxon>Crustacea</taxon>
        <taxon>Multicrustacea</taxon>
        <taxon>Malacostraca</taxon>
        <taxon>Eumalacostraca</taxon>
        <taxon>Eucarida</taxon>
        <taxon>Decapoda</taxon>
        <taxon>Pleocyemata</taxon>
        <taxon>Brachyura</taxon>
        <taxon>Eubrachyura</taxon>
        <taxon>Portunoidea</taxon>
        <taxon>Portunidae</taxon>
        <taxon>Portuninae</taxon>
        <taxon>Portunus</taxon>
    </lineage>
</organism>
<dbReference type="AlphaFoldDB" id="A0A5B7EZY6"/>
<comment type="caution">
    <text evidence="1">The sequence shown here is derived from an EMBL/GenBank/DDBJ whole genome shotgun (WGS) entry which is preliminary data.</text>
</comment>